<feature type="domain" description="Homeobox" evidence="14">
    <location>
        <begin position="111"/>
        <end position="171"/>
    </location>
</feature>
<keyword evidence="4 11" id="KW-0238">DNA-binding</keyword>
<keyword evidence="3" id="KW-0217">Developmental protein</keyword>
<dbReference type="InterPro" id="IPR042223">
    <property type="entry name" value="SEBOX"/>
</dbReference>
<dbReference type="AlphaFoldDB" id="S7Q0N6"/>
<evidence type="ECO:0000256" key="12">
    <source>
        <dbReference type="RuleBase" id="RU000682"/>
    </source>
</evidence>
<dbReference type="FunFam" id="1.10.10.60:FF:000312">
    <property type="entry name" value="Mix-type homeobox gene 1"/>
    <property type="match status" value="1"/>
</dbReference>
<feature type="region of interest" description="Disordered" evidence="13">
    <location>
        <begin position="167"/>
        <end position="209"/>
    </location>
</feature>
<evidence type="ECO:0000256" key="3">
    <source>
        <dbReference type="ARBA" id="ARBA00022473"/>
    </source>
</evidence>
<evidence type="ECO:0000259" key="14">
    <source>
        <dbReference type="PROSITE" id="PS50071"/>
    </source>
</evidence>
<dbReference type="InterPro" id="IPR001356">
    <property type="entry name" value="HD"/>
</dbReference>
<evidence type="ECO:0000256" key="8">
    <source>
        <dbReference type="ARBA" id="ARBA00073661"/>
    </source>
</evidence>
<evidence type="ECO:0000256" key="5">
    <source>
        <dbReference type="ARBA" id="ARBA00023155"/>
    </source>
</evidence>
<evidence type="ECO:0000256" key="6">
    <source>
        <dbReference type="ARBA" id="ARBA00023242"/>
    </source>
</evidence>
<evidence type="ECO:0000256" key="10">
    <source>
        <dbReference type="ARBA" id="ARBA00081424"/>
    </source>
</evidence>
<feature type="DNA-binding region" description="Homeobox" evidence="11">
    <location>
        <begin position="113"/>
        <end position="172"/>
    </location>
</feature>
<evidence type="ECO:0000256" key="9">
    <source>
        <dbReference type="ARBA" id="ARBA00076106"/>
    </source>
</evidence>
<keyword evidence="16" id="KW-1185">Reference proteome</keyword>
<dbReference type="EMBL" id="KE163905">
    <property type="protein sequence ID" value="EPQ14352.1"/>
    <property type="molecule type" value="Genomic_DNA"/>
</dbReference>
<comment type="subcellular location">
    <subcellularLocation>
        <location evidence="1 11 12">Nucleus</location>
    </subcellularLocation>
</comment>
<gene>
    <name evidence="15" type="ORF">D623_10015988</name>
</gene>
<organism evidence="15 16">
    <name type="scientific">Myotis brandtii</name>
    <name type="common">Brandt's bat</name>
    <dbReference type="NCBI Taxonomy" id="109478"/>
    <lineage>
        <taxon>Eukaryota</taxon>
        <taxon>Metazoa</taxon>
        <taxon>Chordata</taxon>
        <taxon>Craniata</taxon>
        <taxon>Vertebrata</taxon>
        <taxon>Euteleostomi</taxon>
        <taxon>Mammalia</taxon>
        <taxon>Eutheria</taxon>
        <taxon>Laurasiatheria</taxon>
        <taxon>Chiroptera</taxon>
        <taxon>Yangochiroptera</taxon>
        <taxon>Vespertilionidae</taxon>
        <taxon>Myotis</taxon>
    </lineage>
</organism>
<evidence type="ECO:0000313" key="15">
    <source>
        <dbReference type="EMBL" id="EPQ14352.1"/>
    </source>
</evidence>
<dbReference type="PANTHER" id="PTHR47777">
    <property type="entry name" value="HOMEOBOX PROTEIN SEBOX"/>
    <property type="match status" value="1"/>
</dbReference>
<accession>S7Q0N6</accession>
<dbReference type="GO" id="GO:0003677">
    <property type="term" value="F:DNA binding"/>
    <property type="evidence" value="ECO:0007669"/>
    <property type="project" value="UniProtKB-UniRule"/>
</dbReference>
<dbReference type="Proteomes" id="UP000052978">
    <property type="component" value="Unassembled WGS sequence"/>
</dbReference>
<evidence type="ECO:0000256" key="11">
    <source>
        <dbReference type="PROSITE-ProRule" id="PRU00108"/>
    </source>
</evidence>
<dbReference type="CDD" id="cd00086">
    <property type="entry name" value="homeodomain"/>
    <property type="match status" value="1"/>
</dbReference>
<proteinExistence type="inferred from homology"/>
<dbReference type="InterPro" id="IPR009057">
    <property type="entry name" value="Homeodomain-like_sf"/>
</dbReference>
<feature type="compositionally biased region" description="Polar residues" evidence="13">
    <location>
        <begin position="192"/>
        <end position="209"/>
    </location>
</feature>
<keyword evidence="6 11" id="KW-0539">Nucleus</keyword>
<dbReference type="PANTHER" id="PTHR47777:SF1">
    <property type="entry name" value="HOMEOBOX PROTEIN SEBOX"/>
    <property type="match status" value="1"/>
</dbReference>
<sequence length="284" mass="30302">MAHFREGLDSIYSRWKTAAQQCLDWTGEGRQASGSGSAKLQQPLATRVSSSWMINLYAPGGGASPLSRIKPQSEESGVGTAWEWPSGSSFSASSMANPVDASPTGHASGLGPHRRKRTTFSRGQLLELERVFAAWPYPDIGTREHLAQVTCLPEAKIQVWFQNRRAKRIKNRKPGGLNSRPEPPQRPRSLSDALQQSQEPQTLGQLPLSNSTAQCTSGCRHASCPAPGLGPGQGWVGAKAVAPWGPAGASGVHLSSEQTTPQTSLGSLSELIYASAIVTNLDHS</sequence>
<keyword evidence="5 11" id="KW-0371">Homeobox</keyword>
<protein>
    <recommendedName>
        <fullName evidence="8">Homeobox protein SEBOX</fullName>
    </recommendedName>
    <alternativeName>
        <fullName evidence="9">Homeobox OG-9</fullName>
    </alternativeName>
    <alternativeName>
        <fullName evidence="10">Skin-, embryo-, brain- and oocyte-specific homeobox</fullName>
    </alternativeName>
</protein>
<name>S7Q0N6_MYOBR</name>
<evidence type="ECO:0000256" key="7">
    <source>
        <dbReference type="ARBA" id="ARBA00054519"/>
    </source>
</evidence>
<evidence type="ECO:0000313" key="16">
    <source>
        <dbReference type="Proteomes" id="UP000052978"/>
    </source>
</evidence>
<comment type="function">
    <text evidence="7">Probable transcription factor involved in the control of specification of mesoderm and endoderm.</text>
</comment>
<dbReference type="PROSITE" id="PS50071">
    <property type="entry name" value="HOMEOBOX_2"/>
    <property type="match status" value="1"/>
</dbReference>
<reference evidence="15 16" key="1">
    <citation type="journal article" date="2013" name="Nat. Commun.">
        <title>Genome analysis reveals insights into physiology and longevity of the Brandt's bat Myotis brandtii.</title>
        <authorList>
            <person name="Seim I."/>
            <person name="Fang X."/>
            <person name="Xiong Z."/>
            <person name="Lobanov A.V."/>
            <person name="Huang Z."/>
            <person name="Ma S."/>
            <person name="Feng Y."/>
            <person name="Turanov A.A."/>
            <person name="Zhu Y."/>
            <person name="Lenz T.L."/>
            <person name="Gerashchenko M.V."/>
            <person name="Fan D."/>
            <person name="Hee Yim S."/>
            <person name="Yao X."/>
            <person name="Jordan D."/>
            <person name="Xiong Y."/>
            <person name="Ma Y."/>
            <person name="Lyapunov A.N."/>
            <person name="Chen G."/>
            <person name="Kulakova O.I."/>
            <person name="Sun Y."/>
            <person name="Lee S.G."/>
            <person name="Bronson R.T."/>
            <person name="Moskalev A.A."/>
            <person name="Sunyaev S.R."/>
            <person name="Zhang G."/>
            <person name="Krogh A."/>
            <person name="Wang J."/>
            <person name="Gladyshev V.N."/>
        </authorList>
    </citation>
    <scope>NUCLEOTIDE SEQUENCE [LARGE SCALE GENOMIC DNA]</scope>
</reference>
<feature type="region of interest" description="Disordered" evidence="13">
    <location>
        <begin position="93"/>
        <end position="116"/>
    </location>
</feature>
<evidence type="ECO:0000256" key="4">
    <source>
        <dbReference type="ARBA" id="ARBA00023125"/>
    </source>
</evidence>
<dbReference type="SUPFAM" id="SSF46689">
    <property type="entry name" value="Homeodomain-like"/>
    <property type="match status" value="1"/>
</dbReference>
<evidence type="ECO:0000256" key="2">
    <source>
        <dbReference type="ARBA" id="ARBA00005733"/>
    </source>
</evidence>
<evidence type="ECO:0000256" key="1">
    <source>
        <dbReference type="ARBA" id="ARBA00004123"/>
    </source>
</evidence>
<evidence type="ECO:0000256" key="13">
    <source>
        <dbReference type="SAM" id="MobiDB-lite"/>
    </source>
</evidence>
<dbReference type="SMART" id="SM00389">
    <property type="entry name" value="HOX"/>
    <property type="match status" value="1"/>
</dbReference>
<dbReference type="GO" id="GO:0005634">
    <property type="term" value="C:nucleus"/>
    <property type="evidence" value="ECO:0007669"/>
    <property type="project" value="UniProtKB-SubCell"/>
</dbReference>
<dbReference type="Pfam" id="PF00046">
    <property type="entry name" value="Homeodomain"/>
    <property type="match status" value="1"/>
</dbReference>
<dbReference type="Gene3D" id="1.10.10.60">
    <property type="entry name" value="Homeodomain-like"/>
    <property type="match status" value="1"/>
</dbReference>
<dbReference type="eggNOG" id="KOG0490">
    <property type="taxonomic scope" value="Eukaryota"/>
</dbReference>
<comment type="similarity">
    <text evidence="2">Belongs to the paired homeobox family.</text>
</comment>